<reference evidence="1" key="1">
    <citation type="submission" date="2018-02" db="EMBL/GenBank/DDBJ databases">
        <title>Rhizophora mucronata_Transcriptome.</title>
        <authorList>
            <person name="Meera S.P."/>
            <person name="Sreeshan A."/>
            <person name="Augustine A."/>
        </authorList>
    </citation>
    <scope>NUCLEOTIDE SEQUENCE</scope>
    <source>
        <tissue evidence="1">Leaf</tissue>
    </source>
</reference>
<organism evidence="1">
    <name type="scientific">Rhizophora mucronata</name>
    <name type="common">Asiatic mangrove</name>
    <dbReference type="NCBI Taxonomy" id="61149"/>
    <lineage>
        <taxon>Eukaryota</taxon>
        <taxon>Viridiplantae</taxon>
        <taxon>Streptophyta</taxon>
        <taxon>Embryophyta</taxon>
        <taxon>Tracheophyta</taxon>
        <taxon>Spermatophyta</taxon>
        <taxon>Magnoliopsida</taxon>
        <taxon>eudicotyledons</taxon>
        <taxon>Gunneridae</taxon>
        <taxon>Pentapetalae</taxon>
        <taxon>rosids</taxon>
        <taxon>fabids</taxon>
        <taxon>Malpighiales</taxon>
        <taxon>Rhizophoraceae</taxon>
        <taxon>Rhizophora</taxon>
    </lineage>
</organism>
<dbReference type="AlphaFoldDB" id="A0A2P2ITB8"/>
<dbReference type="EMBL" id="GGEC01003988">
    <property type="protein sequence ID" value="MBW84471.1"/>
    <property type="molecule type" value="Transcribed_RNA"/>
</dbReference>
<accession>A0A2P2ITB8</accession>
<evidence type="ECO:0000313" key="1">
    <source>
        <dbReference type="EMBL" id="MBW84471.1"/>
    </source>
</evidence>
<protein>
    <submittedName>
        <fullName evidence="1">Uncharacterized protein</fullName>
    </submittedName>
</protein>
<name>A0A2P2ITB8_RHIMU</name>
<sequence length="37" mass="4163">MDVFDSLLLSLLQLLSKYNTKSVTYCVYPSSNLSCLC</sequence>
<proteinExistence type="predicted"/>